<proteinExistence type="inferred from homology"/>
<dbReference type="AlphaFoldDB" id="A0A2U3KJG0"/>
<dbReference type="InterPro" id="IPR029063">
    <property type="entry name" value="SAM-dependent_MTases_sf"/>
</dbReference>
<feature type="binding site" evidence="4">
    <location>
        <position position="298"/>
    </location>
    <ligand>
        <name>S-adenosyl-L-methionine</name>
        <dbReference type="ChEBI" id="CHEBI:59789"/>
    </ligand>
</feature>
<dbReference type="InterPro" id="IPR030390">
    <property type="entry name" value="MeTrfase_TrmA_AS"/>
</dbReference>
<dbReference type="Pfam" id="PF05958">
    <property type="entry name" value="tRNA_U5-meth_tr"/>
    <property type="match status" value="1"/>
</dbReference>
<evidence type="ECO:0000256" key="4">
    <source>
        <dbReference type="PROSITE-ProRule" id="PRU01024"/>
    </source>
</evidence>
<dbReference type="PANTHER" id="PTHR11061:SF30">
    <property type="entry name" value="TRNA (URACIL(54)-C(5))-METHYLTRANSFERASE"/>
    <property type="match status" value="1"/>
</dbReference>
<dbReference type="PROSITE" id="PS01231">
    <property type="entry name" value="TRMA_2"/>
    <property type="match status" value="1"/>
</dbReference>
<evidence type="ECO:0000259" key="6">
    <source>
        <dbReference type="PROSITE" id="PS50926"/>
    </source>
</evidence>
<keyword evidence="2 4" id="KW-0808">Transferase</keyword>
<dbReference type="Gene3D" id="2.40.50.1070">
    <property type="match status" value="1"/>
</dbReference>
<evidence type="ECO:0000256" key="5">
    <source>
        <dbReference type="PROSITE-ProRule" id="PRU10015"/>
    </source>
</evidence>
<dbReference type="PROSITE" id="PS01230">
    <property type="entry name" value="TRMA_1"/>
    <property type="match status" value="1"/>
</dbReference>
<evidence type="ECO:0000256" key="1">
    <source>
        <dbReference type="ARBA" id="ARBA00022603"/>
    </source>
</evidence>
<dbReference type="SUPFAM" id="SSF50249">
    <property type="entry name" value="Nucleic acid-binding proteins"/>
    <property type="match status" value="1"/>
</dbReference>
<name>A0A2U3KJG0_9BACT</name>
<dbReference type="InterPro" id="IPR012340">
    <property type="entry name" value="NA-bd_OB-fold"/>
</dbReference>
<protein>
    <submittedName>
        <fullName evidence="7">23S rRNA m(5)U-1939 methyltransferase</fullName>
        <ecNumber evidence="7">2.1.1.-</ecNumber>
    </submittedName>
</protein>
<dbReference type="PROSITE" id="PS50926">
    <property type="entry name" value="TRAM"/>
    <property type="match status" value="1"/>
</dbReference>
<dbReference type="NCBIfam" id="TIGR00479">
    <property type="entry name" value="rumA"/>
    <property type="match status" value="1"/>
</dbReference>
<dbReference type="InterPro" id="IPR030391">
    <property type="entry name" value="MeTrfase_TrmA_CS"/>
</dbReference>
<dbReference type="EC" id="2.1.1.-" evidence="7"/>
<dbReference type="OrthoDB" id="9804590at2"/>
<dbReference type="Gene3D" id="3.40.50.150">
    <property type="entry name" value="Vaccinia Virus protein VP39"/>
    <property type="match status" value="1"/>
</dbReference>
<dbReference type="PROSITE" id="PS51687">
    <property type="entry name" value="SAM_MT_RNA_M5U"/>
    <property type="match status" value="1"/>
</dbReference>
<organism evidence="7 8">
    <name type="scientific">Candidatus Sulfotelmatobacter kueseliae</name>
    <dbReference type="NCBI Taxonomy" id="2042962"/>
    <lineage>
        <taxon>Bacteria</taxon>
        <taxon>Pseudomonadati</taxon>
        <taxon>Acidobacteriota</taxon>
        <taxon>Terriglobia</taxon>
        <taxon>Terriglobales</taxon>
        <taxon>Candidatus Korobacteraceae</taxon>
        <taxon>Candidatus Sulfotelmatobacter</taxon>
    </lineage>
</organism>
<comment type="similarity">
    <text evidence="4">Belongs to the class I-like SAM-binding methyltransferase superfamily. RNA M5U methyltransferase family.</text>
</comment>
<evidence type="ECO:0000313" key="8">
    <source>
        <dbReference type="Proteomes" id="UP000238701"/>
    </source>
</evidence>
<dbReference type="InterPro" id="IPR002792">
    <property type="entry name" value="TRAM_dom"/>
</dbReference>
<dbReference type="EMBL" id="OMOD01000121">
    <property type="protein sequence ID" value="SPF39670.1"/>
    <property type="molecule type" value="Genomic_DNA"/>
</dbReference>
<evidence type="ECO:0000256" key="2">
    <source>
        <dbReference type="ARBA" id="ARBA00022679"/>
    </source>
</evidence>
<gene>
    <name evidence="7" type="ORF">SBA1_290032</name>
</gene>
<feature type="active site" description="Nucleophile" evidence="4">
    <location>
        <position position="402"/>
    </location>
</feature>
<feature type="binding site" evidence="4">
    <location>
        <position position="375"/>
    </location>
    <ligand>
        <name>S-adenosyl-L-methionine</name>
        <dbReference type="ChEBI" id="CHEBI:59789"/>
    </ligand>
</feature>
<accession>A0A2U3KJG0</accession>
<keyword evidence="3 4" id="KW-0949">S-adenosyl-L-methionine</keyword>
<evidence type="ECO:0000313" key="7">
    <source>
        <dbReference type="EMBL" id="SPF39670.1"/>
    </source>
</evidence>
<dbReference type="GO" id="GO:0070041">
    <property type="term" value="F:rRNA (uridine-C5-)-methyltransferase activity"/>
    <property type="evidence" value="ECO:0007669"/>
    <property type="project" value="TreeGrafter"/>
</dbReference>
<dbReference type="Pfam" id="PF01938">
    <property type="entry name" value="TRAM"/>
    <property type="match status" value="1"/>
</dbReference>
<sequence>MLLTIEKLIYGGDGLARLPADAHGRGKAVFLPFVLAGEQIEASVTEQKPGFARAEALAIITPSPHRVSPACPYFGQCGGCHYQHSSYEHQLEIKKEILRETLRRTAKVDLPCQIQVHASPPWNYRNRSRFQIKTQPSFAVGYFKLASHELLPVEECPISSPLINRAISAMWQSGRAGKVPEGVQEVEFFANADDSQLVVELYCGIESRRAAVRAWAEELRAAMPEIAGVAAFRRATSGMPGSQEKLLSVGVPYLTYETLRAAYRVSTGSFFQTNRHLTDGLVKVVTEGMSGELALDLYAGVGLFSTALACDFHHIVSVESSQTSTGDLAYNLPSNGEAVQATTEQYLARTENSGRAGKGNVLPHILPTPDLAVVDPPRSGLGERVVRQVANLDAQRLTYVSCDPATLARDLVPLLAAGYRLEQVHLVDLFPQTYHLESVVQLVK</sequence>
<keyword evidence="1 4" id="KW-0489">Methyltransferase</keyword>
<feature type="active site" evidence="5">
    <location>
        <position position="402"/>
    </location>
</feature>
<feature type="binding site" evidence="4">
    <location>
        <position position="272"/>
    </location>
    <ligand>
        <name>S-adenosyl-L-methionine</name>
        <dbReference type="ChEBI" id="CHEBI:59789"/>
    </ligand>
</feature>
<dbReference type="GO" id="GO:0070475">
    <property type="term" value="P:rRNA base methylation"/>
    <property type="evidence" value="ECO:0007669"/>
    <property type="project" value="TreeGrafter"/>
</dbReference>
<dbReference type="PANTHER" id="PTHR11061">
    <property type="entry name" value="RNA M5U METHYLTRANSFERASE"/>
    <property type="match status" value="1"/>
</dbReference>
<reference evidence="8" key="1">
    <citation type="submission" date="2018-02" db="EMBL/GenBank/DDBJ databases">
        <authorList>
            <person name="Hausmann B."/>
        </authorList>
    </citation>
    <scope>NUCLEOTIDE SEQUENCE [LARGE SCALE GENOMIC DNA]</scope>
    <source>
        <strain evidence="8">Peat soil MAG SbA1</strain>
    </source>
</reference>
<dbReference type="Proteomes" id="UP000238701">
    <property type="component" value="Unassembled WGS sequence"/>
</dbReference>
<feature type="binding site" evidence="4">
    <location>
        <position position="319"/>
    </location>
    <ligand>
        <name>S-adenosyl-L-methionine</name>
        <dbReference type="ChEBI" id="CHEBI:59789"/>
    </ligand>
</feature>
<dbReference type="Gene3D" id="2.40.50.140">
    <property type="entry name" value="Nucleic acid-binding proteins"/>
    <property type="match status" value="1"/>
</dbReference>
<feature type="domain" description="TRAM" evidence="6">
    <location>
        <begin position="1"/>
        <end position="58"/>
    </location>
</feature>
<dbReference type="SUPFAM" id="SSF53335">
    <property type="entry name" value="S-adenosyl-L-methionine-dependent methyltransferases"/>
    <property type="match status" value="1"/>
</dbReference>
<dbReference type="InterPro" id="IPR010280">
    <property type="entry name" value="U5_MeTrfase_fam"/>
</dbReference>
<evidence type="ECO:0000256" key="3">
    <source>
        <dbReference type="ARBA" id="ARBA00022691"/>
    </source>
</evidence>